<evidence type="ECO:0000256" key="2">
    <source>
        <dbReference type="SAM" id="SignalP"/>
    </source>
</evidence>
<name>A0ABU6HGC8_9RHOB</name>
<dbReference type="InterPro" id="IPR011992">
    <property type="entry name" value="EF-hand-dom_pair"/>
</dbReference>
<comment type="caution">
    <text evidence="4">The sequence shown here is derived from an EMBL/GenBank/DDBJ whole genome shotgun (WGS) entry which is preliminary data.</text>
</comment>
<dbReference type="Proteomes" id="UP001348149">
    <property type="component" value="Unassembled WGS sequence"/>
</dbReference>
<dbReference type="PROSITE" id="PS00018">
    <property type="entry name" value="EF_HAND_1"/>
    <property type="match status" value="2"/>
</dbReference>
<keyword evidence="2" id="KW-0732">Signal</keyword>
<protein>
    <submittedName>
        <fullName evidence="4">EF-hand domain-containing protein</fullName>
    </submittedName>
</protein>
<feature type="signal peptide" evidence="2">
    <location>
        <begin position="1"/>
        <end position="19"/>
    </location>
</feature>
<sequence>MIRPLAITALVLSTGMAFAQQGNPGGHFVENWDLNGDGQVTLEEATERRGDVFTTFDSDENGILTAEEYDLFDEARANDMENNGMGHGNGGGQGQGQGKGQGQGGGQGHGHGAADGMRNPANGMLREFTDANGDGEVTRDEFIASVPVWFENMDRNGDGVVTVADFGRN</sequence>
<dbReference type="PROSITE" id="PS50222">
    <property type="entry name" value="EF_HAND_2"/>
    <property type="match status" value="1"/>
</dbReference>
<organism evidence="4 5">
    <name type="scientific">Mesobacterium hydrothermale</name>
    <dbReference type="NCBI Taxonomy" id="3111907"/>
    <lineage>
        <taxon>Bacteria</taxon>
        <taxon>Pseudomonadati</taxon>
        <taxon>Pseudomonadota</taxon>
        <taxon>Alphaproteobacteria</taxon>
        <taxon>Rhodobacterales</taxon>
        <taxon>Roseobacteraceae</taxon>
        <taxon>Mesobacterium</taxon>
    </lineage>
</organism>
<evidence type="ECO:0000256" key="1">
    <source>
        <dbReference type="SAM" id="MobiDB-lite"/>
    </source>
</evidence>
<dbReference type="Pfam" id="PF13202">
    <property type="entry name" value="EF-hand_5"/>
    <property type="match status" value="3"/>
</dbReference>
<evidence type="ECO:0000259" key="3">
    <source>
        <dbReference type="PROSITE" id="PS50222"/>
    </source>
</evidence>
<dbReference type="EMBL" id="JAYLLH010000010">
    <property type="protein sequence ID" value="MEC3861514.1"/>
    <property type="molecule type" value="Genomic_DNA"/>
</dbReference>
<accession>A0ABU6HGC8</accession>
<dbReference type="InterPro" id="IPR018247">
    <property type="entry name" value="EF_Hand_1_Ca_BS"/>
</dbReference>
<feature type="domain" description="EF-hand" evidence="3">
    <location>
        <begin position="141"/>
        <end position="169"/>
    </location>
</feature>
<dbReference type="SUPFAM" id="SSF47473">
    <property type="entry name" value="EF-hand"/>
    <property type="match status" value="1"/>
</dbReference>
<feature type="region of interest" description="Disordered" evidence="1">
    <location>
        <begin position="79"/>
        <end position="133"/>
    </location>
</feature>
<keyword evidence="5" id="KW-1185">Reference proteome</keyword>
<dbReference type="RefSeq" id="WP_326297229.1">
    <property type="nucleotide sequence ID" value="NZ_JAYLLH010000010.1"/>
</dbReference>
<feature type="chain" id="PRO_5047141480" evidence="2">
    <location>
        <begin position="20"/>
        <end position="169"/>
    </location>
</feature>
<reference evidence="4 5" key="1">
    <citation type="submission" date="2024-01" db="EMBL/GenBank/DDBJ databases">
        <title>Mesobacterium rodlantinim sp. nov., isolated from shallow sea hydrothermal systems off Kueishantao Island.</title>
        <authorList>
            <person name="Su Z."/>
            <person name="Tang K."/>
        </authorList>
    </citation>
    <scope>NUCLEOTIDE SEQUENCE [LARGE SCALE GENOMIC DNA]</scope>
    <source>
        <strain evidence="4 5">TK19101</strain>
    </source>
</reference>
<feature type="compositionally biased region" description="Gly residues" evidence="1">
    <location>
        <begin position="85"/>
        <end position="113"/>
    </location>
</feature>
<evidence type="ECO:0000313" key="4">
    <source>
        <dbReference type="EMBL" id="MEC3861514.1"/>
    </source>
</evidence>
<evidence type="ECO:0000313" key="5">
    <source>
        <dbReference type="Proteomes" id="UP001348149"/>
    </source>
</evidence>
<gene>
    <name evidence="4" type="ORF">VK792_09485</name>
</gene>
<dbReference type="Gene3D" id="1.10.238.10">
    <property type="entry name" value="EF-hand"/>
    <property type="match status" value="2"/>
</dbReference>
<proteinExistence type="predicted"/>
<dbReference type="InterPro" id="IPR002048">
    <property type="entry name" value="EF_hand_dom"/>
</dbReference>